<organism evidence="1 2">
    <name type="scientific">Colwellia echini</name>
    <dbReference type="NCBI Taxonomy" id="1982103"/>
    <lineage>
        <taxon>Bacteria</taxon>
        <taxon>Pseudomonadati</taxon>
        <taxon>Pseudomonadota</taxon>
        <taxon>Gammaproteobacteria</taxon>
        <taxon>Alteromonadales</taxon>
        <taxon>Colwelliaceae</taxon>
        <taxon>Colwellia</taxon>
    </lineage>
</organism>
<comment type="caution">
    <text evidence="1">The sequence shown here is derived from an EMBL/GenBank/DDBJ whole genome shotgun (WGS) entry which is preliminary data.</text>
</comment>
<evidence type="ECO:0000313" key="2">
    <source>
        <dbReference type="Proteomes" id="UP000815846"/>
    </source>
</evidence>
<reference evidence="1 2" key="1">
    <citation type="submission" date="2019-08" db="EMBL/GenBank/DDBJ databases">
        <title>Microbe sample from Colwellia echini.</title>
        <authorList>
            <person name="Christiansen L."/>
            <person name="Pathiraja D."/>
            <person name="Schultz-Johansen M."/>
            <person name="Choi I.-G."/>
            <person name="Stougaard P."/>
        </authorList>
    </citation>
    <scope>NUCLEOTIDE SEQUENCE [LARGE SCALE GENOMIC DNA]</scope>
    <source>
        <strain evidence="1 2">A3</strain>
    </source>
</reference>
<protein>
    <submittedName>
        <fullName evidence="1">Uncharacterized protein</fullName>
    </submittedName>
</protein>
<accession>A0ABY3MVD2</accession>
<dbReference type="EMBL" id="PJAI02000013">
    <property type="protein sequence ID" value="TYK65149.1"/>
    <property type="molecule type" value="Genomic_DNA"/>
</dbReference>
<dbReference type="Proteomes" id="UP000815846">
    <property type="component" value="Unassembled WGS sequence"/>
</dbReference>
<name>A0ABY3MVD2_9GAMM</name>
<gene>
    <name evidence="1" type="ORF">CWS31_011800</name>
</gene>
<proteinExistence type="predicted"/>
<evidence type="ECO:0000313" key="1">
    <source>
        <dbReference type="EMBL" id="TYK65149.1"/>
    </source>
</evidence>
<keyword evidence="2" id="KW-1185">Reference proteome</keyword>
<sequence>MLIPVTNQDAYFRVLERYQFKAVLCNNGRSLIKSTNEEVILLKRFFDGSKNNLCRVINFSKGVTMT</sequence>